<dbReference type="RefSeq" id="WP_062545196.1">
    <property type="nucleotide sequence ID" value="NZ_CP012643.1"/>
</dbReference>
<dbReference type="EMBL" id="CP012643">
    <property type="protein sequence ID" value="ALJ00606.1"/>
    <property type="molecule type" value="Genomic_DNA"/>
</dbReference>
<proteinExistence type="predicted"/>
<evidence type="ECO:0000313" key="4">
    <source>
        <dbReference type="EMBL" id="ALJ00606.1"/>
    </source>
</evidence>
<dbReference type="KEGG" id="rti:DC20_18540"/>
<keyword evidence="2" id="KW-0520">NAD</keyword>
<dbReference type="PANTHER" id="PTHR43333:SF1">
    <property type="entry name" value="D-ISOMER SPECIFIC 2-HYDROXYACID DEHYDROGENASE NAD-BINDING DOMAIN-CONTAINING PROTEIN"/>
    <property type="match status" value="1"/>
</dbReference>
<protein>
    <submittedName>
        <fullName evidence="4">Hydroxyacid dehydrogenase</fullName>
    </submittedName>
</protein>
<dbReference type="InterPro" id="IPR036291">
    <property type="entry name" value="NAD(P)-bd_dom_sf"/>
</dbReference>
<dbReference type="GO" id="GO:0003676">
    <property type="term" value="F:nucleic acid binding"/>
    <property type="evidence" value="ECO:0007669"/>
    <property type="project" value="InterPro"/>
</dbReference>
<keyword evidence="5" id="KW-1185">Reference proteome</keyword>
<dbReference type="InterPro" id="IPR002052">
    <property type="entry name" value="DNA_methylase_N6_adenine_CS"/>
</dbReference>
<name>A0A0P0D1B2_9BACT</name>
<dbReference type="GO" id="GO:0016491">
    <property type="term" value="F:oxidoreductase activity"/>
    <property type="evidence" value="ECO:0007669"/>
    <property type="project" value="UniProtKB-KW"/>
</dbReference>
<dbReference type="STRING" id="512763.DC20_18540"/>
<dbReference type="PATRIC" id="fig|512763.3.peg.4072"/>
<dbReference type="SUPFAM" id="SSF51735">
    <property type="entry name" value="NAD(P)-binding Rossmann-fold domains"/>
    <property type="match status" value="1"/>
</dbReference>
<dbReference type="OrthoDB" id="9805416at2"/>
<dbReference type="GO" id="GO:0032259">
    <property type="term" value="P:methylation"/>
    <property type="evidence" value="ECO:0007669"/>
    <property type="project" value="InterPro"/>
</dbReference>
<dbReference type="PANTHER" id="PTHR43333">
    <property type="entry name" value="2-HACID_DH_C DOMAIN-CONTAINING PROTEIN"/>
    <property type="match status" value="1"/>
</dbReference>
<evidence type="ECO:0000313" key="5">
    <source>
        <dbReference type="Proteomes" id="UP000061382"/>
    </source>
</evidence>
<dbReference type="Pfam" id="PF02826">
    <property type="entry name" value="2-Hacid_dh_C"/>
    <property type="match status" value="1"/>
</dbReference>
<dbReference type="GO" id="GO:0008168">
    <property type="term" value="F:methyltransferase activity"/>
    <property type="evidence" value="ECO:0007669"/>
    <property type="project" value="InterPro"/>
</dbReference>
<feature type="domain" description="D-isomer specific 2-hydroxyacid dehydrogenase NAD-binding" evidence="3">
    <location>
        <begin position="104"/>
        <end position="273"/>
    </location>
</feature>
<dbReference type="Gene3D" id="3.40.50.720">
    <property type="entry name" value="NAD(P)-binding Rossmann-like Domain"/>
    <property type="match status" value="2"/>
</dbReference>
<dbReference type="PROSITE" id="PS00092">
    <property type="entry name" value="N6_MTASE"/>
    <property type="match status" value="1"/>
</dbReference>
<evidence type="ECO:0000256" key="2">
    <source>
        <dbReference type="ARBA" id="ARBA00023027"/>
    </source>
</evidence>
<dbReference type="GO" id="GO:0051287">
    <property type="term" value="F:NAD binding"/>
    <property type="evidence" value="ECO:0007669"/>
    <property type="project" value="InterPro"/>
</dbReference>
<dbReference type="Proteomes" id="UP000061382">
    <property type="component" value="Chromosome"/>
</dbReference>
<evidence type="ECO:0000259" key="3">
    <source>
        <dbReference type="Pfam" id="PF02826"/>
    </source>
</evidence>
<keyword evidence="1" id="KW-0560">Oxidoreductase</keyword>
<accession>A0A0P0D1B2</accession>
<reference evidence="4 5" key="1">
    <citation type="submission" date="2015-08" db="EMBL/GenBank/DDBJ databases">
        <title>Complete genome sequence of Rufibacter tibetensis strain 1351t, a radiation-resistant bacterium from tibet plateau.</title>
        <authorList>
            <person name="Dai J."/>
        </authorList>
    </citation>
    <scope>NUCLEOTIDE SEQUENCE [LARGE SCALE GENOMIC DNA]</scope>
    <source>
        <strain evidence="4 5">1351</strain>
    </source>
</reference>
<dbReference type="InterPro" id="IPR006140">
    <property type="entry name" value="D-isomer_DH_NAD-bd"/>
</dbReference>
<evidence type="ECO:0000256" key="1">
    <source>
        <dbReference type="ARBA" id="ARBA00023002"/>
    </source>
</evidence>
<sequence>MNLFVFAELNKQQQTYLQSQLPQDIKPYFYSGNQTQETKEAFNTADLLFGNPPYSWFTNSELNLKFWQLESTGFDQFQQVKVAALVVNMGNFFADACAETMVSGVLAFYRGLPTLFKLQQKKVWQGKEVRTKLELLSQKQAIVLGAGTIGKAVKRMLEGFGTKVKLTARNNPAAQILSKEELFQHLPVTDLVINTLPGSLDKYVSEEFLQKMKKGSVYANVGRGNTTDEAALLNALTSGHLAGAVLDVTEQEPLPENSPLWQLDNVILTQHTGGGQALEIEGKIDRFIQNLHFFLGGKEISDQVNLNQGY</sequence>
<organism evidence="4 5">
    <name type="scientific">Rufibacter tibetensis</name>
    <dbReference type="NCBI Taxonomy" id="512763"/>
    <lineage>
        <taxon>Bacteria</taxon>
        <taxon>Pseudomonadati</taxon>
        <taxon>Bacteroidota</taxon>
        <taxon>Cytophagia</taxon>
        <taxon>Cytophagales</taxon>
        <taxon>Hymenobacteraceae</taxon>
        <taxon>Rufibacter</taxon>
    </lineage>
</organism>
<dbReference type="CDD" id="cd05300">
    <property type="entry name" value="2-Hacid_dh_1"/>
    <property type="match status" value="1"/>
</dbReference>
<gene>
    <name evidence="4" type="ORF">DC20_18540</name>
</gene>
<dbReference type="AlphaFoldDB" id="A0A0P0D1B2"/>